<sequence>MSNWQPVTTNPPAAGQYEARIQMSEGRFLPIMVRYWDGTKWYSRTGRRYTGFGNCGDLSQQSWRPIPTDGGA</sequence>
<gene>
    <name evidence="1" type="ORF">BIZ92_27170</name>
</gene>
<reference evidence="1 2" key="1">
    <citation type="submission" date="2016-09" db="EMBL/GenBank/DDBJ databases">
        <title>Phylogenomics of Achromobacter.</title>
        <authorList>
            <person name="Jeukens J."/>
            <person name="Freschi L."/>
            <person name="Vincent A.T."/>
            <person name="Emond-Rheault J.-G."/>
            <person name="Kukavica-Ibrulj I."/>
            <person name="Charette S.J."/>
            <person name="Levesque R.C."/>
        </authorList>
    </citation>
    <scope>NUCLEOTIDE SEQUENCE [LARGE SCALE GENOMIC DNA]</scope>
    <source>
        <strain evidence="1 2">AUS488</strain>
    </source>
</reference>
<proteinExistence type="predicted"/>
<organism evidence="1 2">
    <name type="scientific">Alcaligenes xylosoxydans xylosoxydans</name>
    <name type="common">Achromobacter xylosoxidans</name>
    <dbReference type="NCBI Taxonomy" id="85698"/>
    <lineage>
        <taxon>Bacteria</taxon>
        <taxon>Pseudomonadati</taxon>
        <taxon>Pseudomonadota</taxon>
        <taxon>Betaproteobacteria</taxon>
        <taxon>Burkholderiales</taxon>
        <taxon>Alcaligenaceae</taxon>
        <taxon>Achromobacter</taxon>
    </lineage>
</organism>
<name>A0A1R1JSH8_ALCXX</name>
<evidence type="ECO:0000313" key="1">
    <source>
        <dbReference type="EMBL" id="OMG85429.1"/>
    </source>
</evidence>
<evidence type="ECO:0000313" key="2">
    <source>
        <dbReference type="Proteomes" id="UP000187251"/>
    </source>
</evidence>
<protein>
    <submittedName>
        <fullName evidence="1">Uncharacterized protein</fullName>
    </submittedName>
</protein>
<dbReference type="Proteomes" id="UP000187251">
    <property type="component" value="Unassembled WGS sequence"/>
</dbReference>
<accession>A0A1R1JSH8</accession>
<comment type="caution">
    <text evidence="1">The sequence shown here is derived from an EMBL/GenBank/DDBJ whole genome shotgun (WGS) entry which is preliminary data.</text>
</comment>
<dbReference type="AlphaFoldDB" id="A0A1R1JSH8"/>
<dbReference type="RefSeq" id="WP_076412587.1">
    <property type="nucleotide sequence ID" value="NZ_MJMN01000016.1"/>
</dbReference>
<dbReference type="OrthoDB" id="8693680at2"/>
<dbReference type="EMBL" id="MJMN01000016">
    <property type="protein sequence ID" value="OMG85429.1"/>
    <property type="molecule type" value="Genomic_DNA"/>
</dbReference>